<dbReference type="CDD" id="cd00130">
    <property type="entry name" value="PAS"/>
    <property type="match status" value="1"/>
</dbReference>
<dbReference type="FunFam" id="3.30.565.10:FF:000010">
    <property type="entry name" value="Sensor histidine kinase RcsC"/>
    <property type="match status" value="1"/>
</dbReference>
<dbReference type="SUPFAM" id="SSF55874">
    <property type="entry name" value="ATPase domain of HSP90 chaperone/DNA topoisomerase II/histidine kinase"/>
    <property type="match status" value="1"/>
</dbReference>
<dbReference type="InterPro" id="IPR035965">
    <property type="entry name" value="PAS-like_dom_sf"/>
</dbReference>
<dbReference type="SMART" id="SM00388">
    <property type="entry name" value="HisKA"/>
    <property type="match status" value="1"/>
</dbReference>
<dbReference type="CDD" id="cd16922">
    <property type="entry name" value="HATPase_EvgS-ArcB-TorS-like"/>
    <property type="match status" value="1"/>
</dbReference>
<dbReference type="CDD" id="cd17546">
    <property type="entry name" value="REC_hyHK_CKI1_RcsC-like"/>
    <property type="match status" value="1"/>
</dbReference>
<dbReference type="KEGG" id="pshq:F3W81_04245"/>
<reference evidence="12 13" key="1">
    <citation type="submission" date="2019-10" db="EMBL/GenBank/DDBJ databases">
        <title>Pseudopuniceibacterium sp. HQ09 islated from Antarctica.</title>
        <authorList>
            <person name="Liao L."/>
            <person name="Su S."/>
            <person name="Chen B."/>
            <person name="Yu Y."/>
        </authorList>
    </citation>
    <scope>NUCLEOTIDE SEQUENCE [LARGE SCALE GENOMIC DNA]</scope>
    <source>
        <strain evidence="12 13">HQ09</strain>
    </source>
</reference>
<dbReference type="SUPFAM" id="SSF47384">
    <property type="entry name" value="Homodimeric domain of signal transducing histidine kinase"/>
    <property type="match status" value="1"/>
</dbReference>
<evidence type="ECO:0000256" key="5">
    <source>
        <dbReference type="ARBA" id="ARBA00022777"/>
    </source>
</evidence>
<dbReference type="PROSITE" id="PS50112">
    <property type="entry name" value="PAS"/>
    <property type="match status" value="1"/>
</dbReference>
<proteinExistence type="predicted"/>
<comment type="catalytic activity">
    <reaction evidence="1">
        <text>ATP + protein L-histidine = ADP + protein N-phospho-L-histidine.</text>
        <dbReference type="EC" id="2.7.13.3"/>
    </reaction>
</comment>
<dbReference type="EC" id="2.7.13.3" evidence="2"/>
<evidence type="ECO:0000259" key="10">
    <source>
        <dbReference type="PROSITE" id="PS50110"/>
    </source>
</evidence>
<gene>
    <name evidence="12" type="ORF">F3W81_04245</name>
</gene>
<dbReference type="Pfam" id="PF02518">
    <property type="entry name" value="HATPase_c"/>
    <property type="match status" value="1"/>
</dbReference>
<dbReference type="SUPFAM" id="SSF52172">
    <property type="entry name" value="CheY-like"/>
    <property type="match status" value="1"/>
</dbReference>
<dbReference type="EMBL" id="CP045201">
    <property type="protein sequence ID" value="QOL80103.1"/>
    <property type="molecule type" value="Genomic_DNA"/>
</dbReference>
<dbReference type="SMART" id="SM00091">
    <property type="entry name" value="PAS"/>
    <property type="match status" value="1"/>
</dbReference>
<evidence type="ECO:0000256" key="1">
    <source>
        <dbReference type="ARBA" id="ARBA00000085"/>
    </source>
</evidence>
<feature type="domain" description="Histidine kinase" evidence="9">
    <location>
        <begin position="385"/>
        <end position="600"/>
    </location>
</feature>
<keyword evidence="4" id="KW-0808">Transferase</keyword>
<dbReference type="PROSITE" id="PS50109">
    <property type="entry name" value="HIS_KIN"/>
    <property type="match status" value="1"/>
</dbReference>
<dbReference type="InterPro" id="IPR004358">
    <property type="entry name" value="Sig_transdc_His_kin-like_C"/>
</dbReference>
<dbReference type="PRINTS" id="PR00344">
    <property type="entry name" value="BCTRLSENSOR"/>
</dbReference>
<dbReference type="Gene3D" id="3.30.450.20">
    <property type="entry name" value="PAS domain"/>
    <property type="match status" value="1"/>
</dbReference>
<feature type="transmembrane region" description="Helical" evidence="8">
    <location>
        <begin position="205"/>
        <end position="227"/>
    </location>
</feature>
<protein>
    <recommendedName>
        <fullName evidence="2">histidine kinase</fullName>
        <ecNumber evidence="2">2.7.13.3</ecNumber>
    </recommendedName>
</protein>
<dbReference type="InterPro" id="IPR000014">
    <property type="entry name" value="PAS"/>
</dbReference>
<evidence type="ECO:0000256" key="6">
    <source>
        <dbReference type="ARBA" id="ARBA00023012"/>
    </source>
</evidence>
<organism evidence="12 13">
    <name type="scientific">Pseudooceanicola spongiae</name>
    <dbReference type="NCBI Taxonomy" id="2613965"/>
    <lineage>
        <taxon>Bacteria</taxon>
        <taxon>Pseudomonadati</taxon>
        <taxon>Pseudomonadota</taxon>
        <taxon>Alphaproteobacteria</taxon>
        <taxon>Rhodobacterales</taxon>
        <taxon>Paracoccaceae</taxon>
        <taxon>Pseudooceanicola</taxon>
    </lineage>
</organism>
<feature type="domain" description="Response regulatory" evidence="10">
    <location>
        <begin position="622"/>
        <end position="739"/>
    </location>
</feature>
<dbReference type="InterPro" id="IPR036097">
    <property type="entry name" value="HisK_dim/P_sf"/>
</dbReference>
<keyword evidence="6" id="KW-0902">Two-component regulatory system</keyword>
<dbReference type="PANTHER" id="PTHR43047:SF64">
    <property type="entry name" value="HISTIDINE KINASE CONTAINING CHEY-HOMOLOGOUS RECEIVER DOMAIN AND PAS DOMAIN-RELATED"/>
    <property type="match status" value="1"/>
</dbReference>
<dbReference type="InterPro" id="IPR001789">
    <property type="entry name" value="Sig_transdc_resp-reg_receiver"/>
</dbReference>
<evidence type="ECO:0000256" key="7">
    <source>
        <dbReference type="PROSITE-ProRule" id="PRU00169"/>
    </source>
</evidence>
<evidence type="ECO:0000256" key="4">
    <source>
        <dbReference type="ARBA" id="ARBA00022679"/>
    </source>
</evidence>
<dbReference type="SMART" id="SM00387">
    <property type="entry name" value="HATPase_c"/>
    <property type="match status" value="1"/>
</dbReference>
<dbReference type="Pfam" id="PF00512">
    <property type="entry name" value="HisKA"/>
    <property type="match status" value="1"/>
</dbReference>
<evidence type="ECO:0000256" key="2">
    <source>
        <dbReference type="ARBA" id="ARBA00012438"/>
    </source>
</evidence>
<evidence type="ECO:0000259" key="11">
    <source>
        <dbReference type="PROSITE" id="PS50112"/>
    </source>
</evidence>
<dbReference type="SMART" id="SM00448">
    <property type="entry name" value="REC"/>
    <property type="match status" value="1"/>
</dbReference>
<feature type="modified residue" description="4-aspartylphosphate" evidence="7">
    <location>
        <position position="671"/>
    </location>
</feature>
<feature type="domain" description="PAS" evidence="11">
    <location>
        <begin position="240"/>
        <end position="284"/>
    </location>
</feature>
<dbReference type="CDD" id="cd00082">
    <property type="entry name" value="HisKA"/>
    <property type="match status" value="1"/>
</dbReference>
<evidence type="ECO:0000313" key="13">
    <source>
        <dbReference type="Proteomes" id="UP000594118"/>
    </source>
</evidence>
<dbReference type="Proteomes" id="UP000594118">
    <property type="component" value="Chromosome"/>
</dbReference>
<dbReference type="RefSeq" id="WP_193082418.1">
    <property type="nucleotide sequence ID" value="NZ_CP045201.1"/>
</dbReference>
<keyword evidence="13" id="KW-1185">Reference proteome</keyword>
<dbReference type="SUPFAM" id="SSF55785">
    <property type="entry name" value="PYP-like sensor domain (PAS domain)"/>
    <property type="match status" value="1"/>
</dbReference>
<sequence>MSRLAINSAGMDTSVIRLALLGTITGLCLVVIVYLLTDVRQKLGELASSPTDNIQWTLSQLEVEFLEFQLSVQAAKLLSRTNPLPIDSPNADLAEPLSQSLTHLRKRYDILYSRLDTLSQAEHYSNVLFNPSLGDDFGTLQRLVKGFAPQIDGSDAGLIDAMDTMQRALTQVRPSLRDILSYSNLEFVAQSDIARLDVAHVLKRLAWASSVLLGALTAMVILFRSLAQVSKKRLQQKLAASARLETIFSTSRDAILVLDPRGRLRDANRAAEEMFQLSEGEIDGLPAGTFLRREGASGLLGVSGADLFQSCAQGPKTGYRLLGRDRTGSSFPVELSMDVSNRAGIAMLVCVVRDISHQVASEAELTASRDQALAGERAKARFLGVISHEMRTPLNGILGTIDLMAEGDESAETSTYLNVVRTSAQTLLDLVNDVLDITQIENSDVLIKPAPFDMDQLLQDILASETPRARTQGNSLRQSGASPLGWAIGDATRLRQVLLNLVSNAVKFTRNGSVTLDSQRQGDTVTFSVHDTGIGMSAEESERIFEDFVRLDGAIALQIQGTGLGLGISRHITTAMRGTICVQSEVGLGTTFQVRLPLPAVQQIHPVRDVDQDDILTAPPQRILLVEDNPTNRFVARRMLERDGHSVTEAENGKRGVELAQKAPFDIILMDVSMPVMDGVEATAAIRASPGPCQHTRIIALTAHVGDDVTERLQAAGLDDVIAKPIRIRVLRQLLIEASSAAAPPTPGARHPAS</sequence>
<dbReference type="Pfam" id="PF00072">
    <property type="entry name" value="Response_reg"/>
    <property type="match status" value="1"/>
</dbReference>
<keyword evidence="5" id="KW-0418">Kinase</keyword>
<keyword evidence="8" id="KW-0472">Membrane</keyword>
<evidence type="ECO:0000259" key="9">
    <source>
        <dbReference type="PROSITE" id="PS50109"/>
    </source>
</evidence>
<dbReference type="Gene3D" id="3.30.565.10">
    <property type="entry name" value="Histidine kinase-like ATPase, C-terminal domain"/>
    <property type="match status" value="1"/>
</dbReference>
<keyword evidence="8" id="KW-1133">Transmembrane helix</keyword>
<dbReference type="NCBIfam" id="TIGR00229">
    <property type="entry name" value="sensory_box"/>
    <property type="match status" value="1"/>
</dbReference>
<dbReference type="PANTHER" id="PTHR43047">
    <property type="entry name" value="TWO-COMPONENT HISTIDINE PROTEIN KINASE"/>
    <property type="match status" value="1"/>
</dbReference>
<name>A0A7L9WJM2_9RHOB</name>
<dbReference type="InterPro" id="IPR003594">
    <property type="entry name" value="HATPase_dom"/>
</dbReference>
<keyword evidence="8" id="KW-0812">Transmembrane</keyword>
<dbReference type="InterPro" id="IPR011006">
    <property type="entry name" value="CheY-like_superfamily"/>
</dbReference>
<evidence type="ECO:0000256" key="3">
    <source>
        <dbReference type="ARBA" id="ARBA00022553"/>
    </source>
</evidence>
<dbReference type="AlphaFoldDB" id="A0A7L9WJM2"/>
<dbReference type="InterPro" id="IPR003661">
    <property type="entry name" value="HisK_dim/P_dom"/>
</dbReference>
<keyword evidence="3 7" id="KW-0597">Phosphoprotein</keyword>
<feature type="transmembrane region" description="Helical" evidence="8">
    <location>
        <begin position="15"/>
        <end position="36"/>
    </location>
</feature>
<evidence type="ECO:0000313" key="12">
    <source>
        <dbReference type="EMBL" id="QOL80103.1"/>
    </source>
</evidence>
<dbReference type="PROSITE" id="PS50110">
    <property type="entry name" value="RESPONSE_REGULATORY"/>
    <property type="match status" value="1"/>
</dbReference>
<evidence type="ECO:0000256" key="8">
    <source>
        <dbReference type="SAM" id="Phobius"/>
    </source>
</evidence>
<dbReference type="InterPro" id="IPR005467">
    <property type="entry name" value="His_kinase_dom"/>
</dbReference>
<accession>A0A7L9WJM2</accession>
<dbReference type="Gene3D" id="3.40.50.2300">
    <property type="match status" value="1"/>
</dbReference>
<dbReference type="Gene3D" id="1.10.287.130">
    <property type="match status" value="1"/>
</dbReference>
<dbReference type="InterPro" id="IPR036890">
    <property type="entry name" value="HATPase_C_sf"/>
</dbReference>
<dbReference type="GO" id="GO:0000155">
    <property type="term" value="F:phosphorelay sensor kinase activity"/>
    <property type="evidence" value="ECO:0007669"/>
    <property type="project" value="InterPro"/>
</dbReference>
<dbReference type="Pfam" id="PF13188">
    <property type="entry name" value="PAS_8"/>
    <property type="match status" value="1"/>
</dbReference>